<organism evidence="2 3">
    <name type="scientific">Dioscorea cayennensis subsp. rotundata</name>
    <name type="common">White Guinea yam</name>
    <name type="synonym">Dioscorea rotundata</name>
    <dbReference type="NCBI Taxonomy" id="55577"/>
    <lineage>
        <taxon>Eukaryota</taxon>
        <taxon>Viridiplantae</taxon>
        <taxon>Streptophyta</taxon>
        <taxon>Embryophyta</taxon>
        <taxon>Tracheophyta</taxon>
        <taxon>Spermatophyta</taxon>
        <taxon>Magnoliopsida</taxon>
        <taxon>Liliopsida</taxon>
        <taxon>Dioscoreales</taxon>
        <taxon>Dioscoreaceae</taxon>
        <taxon>Dioscorea</taxon>
    </lineage>
</organism>
<feature type="compositionally biased region" description="Basic and acidic residues" evidence="1">
    <location>
        <begin position="339"/>
        <end position="349"/>
    </location>
</feature>
<sequence length="374" mass="40829">MVASRRTIGSCNDETRVQDEGMAGVVDQALEGQTAQTMQANQEAPHVTTINSIGNATNSLLHDSLPTLVEDTGAHLDGMNGKLSHLVENEKLVAVSLDKKENLNEVGPTAQSINVLCEMAKGRDEMISIAQISKAHDSDPRLFCSKPSHMIDGPVLISPTHVLDEEIVISPEACFDATKPPLPGPLISGYSWHFSCGAWCLIPKNHSLHSDNNHHIGDTSDNWEDEEVGDKNLEEVLGGDDFVPNSQLNLDFPSSDKDGSDDSSSDFEEKIRRMFLDSNSGKTTTEHTKHGKTPSEGKRRSERQKKPSSRWTEEAGYLAQPPKSARKKGTGSNTLSPEVPDKKKPRLEDSAVSAKRSLDFLNDQPGSSEEDKPE</sequence>
<dbReference type="AlphaFoldDB" id="A0AB40CI09"/>
<dbReference type="Proteomes" id="UP001515500">
    <property type="component" value="Chromosome 15"/>
</dbReference>
<dbReference type="GeneID" id="120276971"/>
<evidence type="ECO:0000313" key="2">
    <source>
        <dbReference type="Proteomes" id="UP001515500"/>
    </source>
</evidence>
<keyword evidence="2" id="KW-1185">Reference proteome</keyword>
<proteinExistence type="predicted"/>
<accession>A0AB40CI09</accession>
<gene>
    <name evidence="3" type="primary">LOC120276971</name>
</gene>
<feature type="region of interest" description="Disordered" evidence="1">
    <location>
        <begin position="236"/>
        <end position="374"/>
    </location>
</feature>
<protein>
    <submittedName>
        <fullName evidence="3">Uncharacterized protein LOC120276971</fullName>
    </submittedName>
</protein>
<dbReference type="RefSeq" id="XP_039139646.1">
    <property type="nucleotide sequence ID" value="XM_039283712.1"/>
</dbReference>
<evidence type="ECO:0000313" key="3">
    <source>
        <dbReference type="RefSeq" id="XP_039139646.1"/>
    </source>
</evidence>
<feature type="compositionally biased region" description="Basic and acidic residues" evidence="1">
    <location>
        <begin position="284"/>
        <end position="299"/>
    </location>
</feature>
<evidence type="ECO:0000256" key="1">
    <source>
        <dbReference type="SAM" id="MobiDB-lite"/>
    </source>
</evidence>
<reference evidence="3" key="1">
    <citation type="submission" date="2025-08" db="UniProtKB">
        <authorList>
            <consortium name="RefSeq"/>
        </authorList>
    </citation>
    <scope>IDENTIFICATION</scope>
</reference>
<name>A0AB40CI09_DIOCR</name>